<proteinExistence type="predicted"/>
<dbReference type="CDD" id="cd00158">
    <property type="entry name" value="RHOD"/>
    <property type="match status" value="3"/>
</dbReference>
<dbReference type="SUPFAM" id="SSF52821">
    <property type="entry name" value="Rhodanese/Cell cycle control phosphatase"/>
    <property type="match status" value="3"/>
</dbReference>
<feature type="domain" description="Rhodanese" evidence="1">
    <location>
        <begin position="92"/>
        <end position="176"/>
    </location>
</feature>
<accession>A0A1E5L5L3</accession>
<dbReference type="InterPro" id="IPR036873">
    <property type="entry name" value="Rhodanese-like_dom_sf"/>
</dbReference>
<dbReference type="PROSITE" id="PS50206">
    <property type="entry name" value="RHODANESE_3"/>
    <property type="match status" value="3"/>
</dbReference>
<organism evidence="2 3">
    <name type="scientific">Desulfuribacillus stibiiarsenatis</name>
    <dbReference type="NCBI Taxonomy" id="1390249"/>
    <lineage>
        <taxon>Bacteria</taxon>
        <taxon>Bacillati</taxon>
        <taxon>Bacillota</taxon>
        <taxon>Desulfuribacillia</taxon>
        <taxon>Desulfuribacillales</taxon>
        <taxon>Desulfuribacillaceae</taxon>
        <taxon>Desulfuribacillus</taxon>
    </lineage>
</organism>
<dbReference type="STRING" id="1390249.BHU72_04790"/>
<name>A0A1E5L5L3_9FIRM</name>
<keyword evidence="3" id="KW-1185">Reference proteome</keyword>
<dbReference type="AlphaFoldDB" id="A0A1E5L5L3"/>
<reference evidence="2 3" key="1">
    <citation type="submission" date="2016-09" db="EMBL/GenBank/DDBJ databases">
        <title>Desulfuribacillus arsenicus sp. nov., an obligately anaerobic, dissimilatory arsenic- and antimonate-reducing bacterium isolated from anoxic sediments.</title>
        <authorList>
            <person name="Abin C.A."/>
            <person name="Hollibaugh J.T."/>
        </authorList>
    </citation>
    <scope>NUCLEOTIDE SEQUENCE [LARGE SCALE GENOMIC DNA]</scope>
    <source>
        <strain evidence="2 3">MLFW-2</strain>
    </source>
</reference>
<dbReference type="PROSITE" id="PS51257">
    <property type="entry name" value="PROKAR_LIPOPROTEIN"/>
    <property type="match status" value="1"/>
</dbReference>
<dbReference type="GO" id="GO:0004792">
    <property type="term" value="F:thiosulfate-cyanide sulfurtransferase activity"/>
    <property type="evidence" value="ECO:0007669"/>
    <property type="project" value="TreeGrafter"/>
</dbReference>
<dbReference type="PANTHER" id="PTHR44086">
    <property type="entry name" value="THIOSULFATE SULFURTRANSFERASE RDL2, MITOCHONDRIAL-RELATED"/>
    <property type="match status" value="1"/>
</dbReference>
<sequence length="413" mass="44672">MLKKLLNMKALLLILMLGLALTLTGCEELEAMSAGASAPTKQVQVPAGITNAVPIKAHLNYVTTEEVMVLMKSVKPASAARTKYEQAPPEWNFVLVDSRPFGKYAEGHINGAINIPEEEFEKFKDRLPTDKNTKLIFYCGGWACPLSSASAEKAIALGYTDVSVFQAGTDHGWSLTNNYYVITPEYLAPKIQNAYMSDVNKKPFKLIDARPYTSYFESHIPMAYPMDDELFSKKYLSTMPTDKSTEIIIYCGGFFCSKSHNVAKELTALGYTNVKVLAGGLPAWKEAKLPTFGTATGGVSFDINAGKKDPGLTPIDWKAAYDKGGVIVVDVRTADERAAGAIPNSIHIPSGEINASPAVIAEKIADKNATILIHCASGARAAGVIDKFLDQGYKNAVYLKTGIKIAADGTFSF</sequence>
<dbReference type="Pfam" id="PF00581">
    <property type="entry name" value="Rhodanese"/>
    <property type="match status" value="3"/>
</dbReference>
<gene>
    <name evidence="2" type="ORF">BHU72_04790</name>
</gene>
<dbReference type="EMBL" id="MJAT01000022">
    <property type="protein sequence ID" value="OEH85410.1"/>
    <property type="molecule type" value="Genomic_DNA"/>
</dbReference>
<evidence type="ECO:0000313" key="2">
    <source>
        <dbReference type="EMBL" id="OEH85410.1"/>
    </source>
</evidence>
<protein>
    <recommendedName>
        <fullName evidence="1">Rhodanese domain-containing protein</fullName>
    </recommendedName>
</protein>
<dbReference type="PANTHER" id="PTHR44086:SF13">
    <property type="entry name" value="THIOSULFATE SULFURTRANSFERASE PSPE"/>
    <property type="match status" value="1"/>
</dbReference>
<feature type="domain" description="Rhodanese" evidence="1">
    <location>
        <begin position="322"/>
        <end position="410"/>
    </location>
</feature>
<dbReference type="SMART" id="SM00450">
    <property type="entry name" value="RHOD"/>
    <property type="match status" value="3"/>
</dbReference>
<dbReference type="OrthoDB" id="9770030at2"/>
<dbReference type="RefSeq" id="WP_069702237.1">
    <property type="nucleotide sequence ID" value="NZ_MJAT01000022.1"/>
</dbReference>
<evidence type="ECO:0000259" key="1">
    <source>
        <dbReference type="PROSITE" id="PS50206"/>
    </source>
</evidence>
<comment type="caution">
    <text evidence="2">The sequence shown here is derived from an EMBL/GenBank/DDBJ whole genome shotgun (WGS) entry which is preliminary data.</text>
</comment>
<dbReference type="Gene3D" id="3.40.250.10">
    <property type="entry name" value="Rhodanese-like domain"/>
    <property type="match status" value="3"/>
</dbReference>
<evidence type="ECO:0000313" key="3">
    <source>
        <dbReference type="Proteomes" id="UP000095255"/>
    </source>
</evidence>
<feature type="domain" description="Rhodanese" evidence="1">
    <location>
        <begin position="200"/>
        <end position="293"/>
    </location>
</feature>
<dbReference type="Proteomes" id="UP000095255">
    <property type="component" value="Unassembled WGS sequence"/>
</dbReference>
<dbReference type="InterPro" id="IPR001763">
    <property type="entry name" value="Rhodanese-like_dom"/>
</dbReference>